<protein>
    <recommendedName>
        <fullName evidence="3">PLAC8 family-domain-containing protein</fullName>
    </recommendedName>
</protein>
<proteinExistence type="predicted"/>
<dbReference type="InterPro" id="IPR006461">
    <property type="entry name" value="PLAC_motif_containing"/>
</dbReference>
<dbReference type="Pfam" id="PF04749">
    <property type="entry name" value="PLAC8"/>
    <property type="match status" value="1"/>
</dbReference>
<sequence>MAATEQHTRTDIIAQQQPTTYATQQQYTADGKVEQQLLVANADGSHDTNTTAGASDNEEWRNGICSHICGADDCNSCLASWFCACFIFGRVDYRLKRFPSQTKDDFELCNSACGMLCLSFYVHLGCLPVLLMRQGLRKKFGIKGNSCTDCLAGWCCLPCTIGQMNTELKDRAAQPGRKQGKAVQYAQERPAMTYLPAM</sequence>
<reference evidence="1" key="1">
    <citation type="submission" date="2023-08" db="EMBL/GenBank/DDBJ databases">
        <title>Black Yeasts Isolated from many extreme environments.</title>
        <authorList>
            <person name="Coleine C."/>
            <person name="Stajich J.E."/>
            <person name="Selbmann L."/>
        </authorList>
    </citation>
    <scope>NUCLEOTIDE SEQUENCE</scope>
    <source>
        <strain evidence="1">CCFEE 5810</strain>
    </source>
</reference>
<evidence type="ECO:0000313" key="1">
    <source>
        <dbReference type="EMBL" id="KAK5705308.1"/>
    </source>
</evidence>
<dbReference type="NCBIfam" id="TIGR01571">
    <property type="entry name" value="A_thal_Cys_rich"/>
    <property type="match status" value="1"/>
</dbReference>
<evidence type="ECO:0000313" key="2">
    <source>
        <dbReference type="Proteomes" id="UP001310594"/>
    </source>
</evidence>
<dbReference type="Proteomes" id="UP001310594">
    <property type="component" value="Unassembled WGS sequence"/>
</dbReference>
<dbReference type="PANTHER" id="PTHR15907">
    <property type="entry name" value="DUF614 FAMILY PROTEIN-RELATED"/>
    <property type="match status" value="1"/>
</dbReference>
<comment type="caution">
    <text evidence="1">The sequence shown here is derived from an EMBL/GenBank/DDBJ whole genome shotgun (WGS) entry which is preliminary data.</text>
</comment>
<name>A0AAN7WPT8_9PEZI</name>
<organism evidence="1 2">
    <name type="scientific">Elasticomyces elasticus</name>
    <dbReference type="NCBI Taxonomy" id="574655"/>
    <lineage>
        <taxon>Eukaryota</taxon>
        <taxon>Fungi</taxon>
        <taxon>Dikarya</taxon>
        <taxon>Ascomycota</taxon>
        <taxon>Pezizomycotina</taxon>
        <taxon>Dothideomycetes</taxon>
        <taxon>Dothideomycetidae</taxon>
        <taxon>Mycosphaerellales</taxon>
        <taxon>Teratosphaeriaceae</taxon>
        <taxon>Elasticomyces</taxon>
    </lineage>
</organism>
<gene>
    <name evidence="1" type="ORF">LTR97_002426</name>
</gene>
<accession>A0AAN7WPT8</accession>
<dbReference type="AlphaFoldDB" id="A0AAN7WPT8"/>
<dbReference type="EMBL" id="JAVRQU010000003">
    <property type="protein sequence ID" value="KAK5705308.1"/>
    <property type="molecule type" value="Genomic_DNA"/>
</dbReference>
<evidence type="ECO:0008006" key="3">
    <source>
        <dbReference type="Google" id="ProtNLM"/>
    </source>
</evidence>